<keyword evidence="2 9" id="KW-0808">Transferase</keyword>
<keyword evidence="4 9" id="KW-0460">Magnesium</keyword>
<dbReference type="EMBL" id="CAKP01000072">
    <property type="protein sequence ID" value="CCJ33454.1"/>
    <property type="molecule type" value="Genomic_DNA"/>
</dbReference>
<dbReference type="SUPFAM" id="SSF51391">
    <property type="entry name" value="Thiamin phosphate synthase"/>
    <property type="match status" value="1"/>
</dbReference>
<comment type="function">
    <text evidence="9">Condenses 4-methyl-5-(beta-hydroxyethyl)thiazole monophosphate (THZ-P) and 2-methyl-4-amino-5-hydroxymethyl pyrimidine pyrophosphate (HMP-PP) to form thiamine monophosphate (TMP).</text>
</comment>
<dbReference type="InterPro" id="IPR022998">
    <property type="entry name" value="ThiamineP_synth_TenI"/>
</dbReference>
<dbReference type="AlphaFoldDB" id="I7K7E5"/>
<evidence type="ECO:0000256" key="10">
    <source>
        <dbReference type="RuleBase" id="RU003826"/>
    </source>
</evidence>
<keyword evidence="5 9" id="KW-0784">Thiamine biosynthesis</keyword>
<dbReference type="InterPro" id="IPR036206">
    <property type="entry name" value="ThiamineP_synth_sf"/>
</dbReference>
<feature type="binding site" evidence="9">
    <location>
        <begin position="44"/>
        <end position="48"/>
    </location>
    <ligand>
        <name>4-amino-2-methyl-5-(diphosphooxymethyl)pyrimidine</name>
        <dbReference type="ChEBI" id="CHEBI:57841"/>
    </ligand>
</feature>
<evidence type="ECO:0000256" key="11">
    <source>
        <dbReference type="RuleBase" id="RU004253"/>
    </source>
</evidence>
<dbReference type="InterPro" id="IPR034291">
    <property type="entry name" value="TMP_synthase"/>
</dbReference>
<comment type="similarity">
    <text evidence="9 10">Belongs to the thiamine-phosphate synthase family.</text>
</comment>
<feature type="binding site" evidence="9">
    <location>
        <position position="96"/>
    </location>
    <ligand>
        <name>Mg(2+)</name>
        <dbReference type="ChEBI" id="CHEBI:18420"/>
    </ligand>
</feature>
<keyword evidence="14" id="KW-1185">Reference proteome</keyword>
<protein>
    <recommendedName>
        <fullName evidence="9">Thiamine-phosphate synthase</fullName>
        <shortName evidence="9">TP synthase</shortName>
        <shortName evidence="9">TPS</shortName>
        <ecNumber evidence="9">2.5.1.3</ecNumber>
    </recommendedName>
    <alternativeName>
        <fullName evidence="9">Thiamine-phosphate pyrophosphorylase</fullName>
        <shortName evidence="9">TMP pyrophosphorylase</shortName>
        <shortName evidence="9">TMP-PPase</shortName>
    </alternativeName>
</protein>
<evidence type="ECO:0000256" key="4">
    <source>
        <dbReference type="ARBA" id="ARBA00022842"/>
    </source>
</evidence>
<dbReference type="Gene3D" id="3.20.20.70">
    <property type="entry name" value="Aldolase class I"/>
    <property type="match status" value="1"/>
</dbReference>
<dbReference type="CDD" id="cd00564">
    <property type="entry name" value="TMP_TenI"/>
    <property type="match status" value="1"/>
</dbReference>
<evidence type="ECO:0000256" key="6">
    <source>
        <dbReference type="ARBA" id="ARBA00047334"/>
    </source>
</evidence>
<dbReference type="InterPro" id="IPR013785">
    <property type="entry name" value="Aldolase_TIM"/>
</dbReference>
<dbReference type="RefSeq" id="WP_008908722.1">
    <property type="nucleotide sequence ID" value="NZ_CAKP01000072.1"/>
</dbReference>
<dbReference type="GO" id="GO:0000287">
    <property type="term" value="F:magnesium ion binding"/>
    <property type="evidence" value="ECO:0007669"/>
    <property type="project" value="UniProtKB-UniRule"/>
</dbReference>
<dbReference type="HAMAP" id="MF_00097">
    <property type="entry name" value="TMP_synthase"/>
    <property type="match status" value="1"/>
</dbReference>
<dbReference type="GO" id="GO:0005737">
    <property type="term" value="C:cytoplasm"/>
    <property type="evidence" value="ECO:0007669"/>
    <property type="project" value="TreeGrafter"/>
</dbReference>
<feature type="binding site" evidence="9">
    <location>
        <begin position="141"/>
        <end position="143"/>
    </location>
    <ligand>
        <name>2-[(2R,5Z)-2-carboxy-4-methylthiazol-5(2H)-ylidene]ethyl phosphate</name>
        <dbReference type="ChEBI" id="CHEBI:62899"/>
    </ligand>
</feature>
<dbReference type="EC" id="2.5.1.3" evidence="9"/>
<dbReference type="STRING" id="857293.CAAU_1370"/>
<feature type="binding site" evidence="9">
    <location>
        <position position="76"/>
    </location>
    <ligand>
        <name>4-amino-2-methyl-5-(diphosphooxymethyl)pyrimidine</name>
        <dbReference type="ChEBI" id="CHEBI:57841"/>
    </ligand>
</feature>
<dbReference type="eggNOG" id="COG0352">
    <property type="taxonomic scope" value="Bacteria"/>
</dbReference>
<evidence type="ECO:0000256" key="3">
    <source>
        <dbReference type="ARBA" id="ARBA00022723"/>
    </source>
</evidence>
<name>I7K7E5_9CLOT</name>
<evidence type="ECO:0000256" key="8">
    <source>
        <dbReference type="ARBA" id="ARBA00047883"/>
    </source>
</evidence>
<proteinExistence type="inferred from homology"/>
<evidence type="ECO:0000256" key="2">
    <source>
        <dbReference type="ARBA" id="ARBA00022679"/>
    </source>
</evidence>
<feature type="binding site" evidence="9">
    <location>
        <begin position="192"/>
        <end position="193"/>
    </location>
    <ligand>
        <name>2-[(2R,5Z)-2-carboxy-4-methylthiazol-5(2H)-ylidene]ethyl phosphate</name>
        <dbReference type="ChEBI" id="CHEBI:62899"/>
    </ligand>
</feature>
<comment type="pathway">
    <text evidence="1 9 11">Cofactor biosynthesis; thiamine diphosphate biosynthesis; thiamine phosphate from 4-amino-2-methyl-5-diphosphomethylpyrimidine and 4-methyl-5-(2-phosphoethyl)-thiazole: step 1/1.</text>
</comment>
<comment type="catalytic activity">
    <reaction evidence="6 9 10">
        <text>4-methyl-5-(2-phosphooxyethyl)-thiazole + 4-amino-2-methyl-5-(diphosphooxymethyl)pyrimidine + H(+) = thiamine phosphate + diphosphate</text>
        <dbReference type="Rhea" id="RHEA:22328"/>
        <dbReference type="ChEBI" id="CHEBI:15378"/>
        <dbReference type="ChEBI" id="CHEBI:33019"/>
        <dbReference type="ChEBI" id="CHEBI:37575"/>
        <dbReference type="ChEBI" id="CHEBI:57841"/>
        <dbReference type="ChEBI" id="CHEBI:58296"/>
        <dbReference type="EC" id="2.5.1.3"/>
    </reaction>
</comment>
<accession>I7K7E5</accession>
<feature type="binding site" evidence="9">
    <location>
        <position position="144"/>
    </location>
    <ligand>
        <name>4-amino-2-methyl-5-(diphosphooxymethyl)pyrimidine</name>
        <dbReference type="ChEBI" id="CHEBI:57841"/>
    </ligand>
</feature>
<evidence type="ECO:0000256" key="9">
    <source>
        <dbReference type="HAMAP-Rule" id="MF_00097"/>
    </source>
</evidence>
<comment type="cofactor">
    <cofactor evidence="9">
        <name>Mg(2+)</name>
        <dbReference type="ChEBI" id="CHEBI:18420"/>
    </cofactor>
    <text evidence="9">Binds 1 Mg(2+) ion per subunit.</text>
</comment>
<feature type="binding site" evidence="9">
    <location>
        <position position="77"/>
    </location>
    <ligand>
        <name>Mg(2+)</name>
        <dbReference type="ChEBI" id="CHEBI:18420"/>
    </ligand>
</feature>
<dbReference type="OrthoDB" id="9812206at2"/>
<comment type="caution">
    <text evidence="13">The sequence shown here is derived from an EMBL/GenBank/DDBJ whole genome shotgun (WGS) entry which is preliminary data.</text>
</comment>
<dbReference type="NCBIfam" id="TIGR00693">
    <property type="entry name" value="thiE"/>
    <property type="match status" value="1"/>
</dbReference>
<comment type="catalytic activity">
    <reaction evidence="7 9 10">
        <text>2-(2-carboxy-4-methylthiazol-5-yl)ethyl phosphate + 4-amino-2-methyl-5-(diphosphooxymethyl)pyrimidine + 2 H(+) = thiamine phosphate + CO2 + diphosphate</text>
        <dbReference type="Rhea" id="RHEA:47848"/>
        <dbReference type="ChEBI" id="CHEBI:15378"/>
        <dbReference type="ChEBI" id="CHEBI:16526"/>
        <dbReference type="ChEBI" id="CHEBI:33019"/>
        <dbReference type="ChEBI" id="CHEBI:37575"/>
        <dbReference type="ChEBI" id="CHEBI:57841"/>
        <dbReference type="ChEBI" id="CHEBI:62890"/>
        <dbReference type="EC" id="2.5.1.3"/>
    </reaction>
</comment>
<dbReference type="Pfam" id="PF02581">
    <property type="entry name" value="TMP-TENI"/>
    <property type="match status" value="1"/>
</dbReference>
<dbReference type="FunFam" id="3.20.20.70:FF:000096">
    <property type="entry name" value="Thiamine-phosphate synthase"/>
    <property type="match status" value="1"/>
</dbReference>
<gene>
    <name evidence="9" type="primary">thiE</name>
    <name evidence="13" type="ORF">CAAU_1370</name>
</gene>
<evidence type="ECO:0000256" key="5">
    <source>
        <dbReference type="ARBA" id="ARBA00022977"/>
    </source>
</evidence>
<feature type="binding site" evidence="9">
    <location>
        <position position="115"/>
    </location>
    <ligand>
        <name>4-amino-2-methyl-5-(diphosphooxymethyl)pyrimidine</name>
        <dbReference type="ChEBI" id="CHEBI:57841"/>
    </ligand>
</feature>
<evidence type="ECO:0000259" key="12">
    <source>
        <dbReference type="Pfam" id="PF02581"/>
    </source>
</evidence>
<dbReference type="PANTHER" id="PTHR20857:SF15">
    <property type="entry name" value="THIAMINE-PHOSPHATE SYNTHASE"/>
    <property type="match status" value="1"/>
</dbReference>
<evidence type="ECO:0000313" key="13">
    <source>
        <dbReference type="EMBL" id="CCJ33454.1"/>
    </source>
</evidence>
<sequence>MKAEKLRLLKEYNLYCITAENLSRGRSNIEVVEKMLKSGVKIIQYREKKKTLREKLLECEKIRQMTLDYGCIFIINDNIEIAKMVLADGVHIGQDDYPLERVRDFLGEEYIIGLSTHSREQLYDAHKIGADYIGVGPIFKTFTKEDVCDPVGFEYLDIAVKESKLPFVTIGGIKENNVENVLKRGAKCIAMVSEIVGAEDIEGKGRAILDKLNNWRDKNENSNGLC</sequence>
<organism evidence="13 14">
    <name type="scientific">Caloramator australicus RC3</name>
    <dbReference type="NCBI Taxonomy" id="857293"/>
    <lineage>
        <taxon>Bacteria</taxon>
        <taxon>Bacillati</taxon>
        <taxon>Bacillota</taxon>
        <taxon>Clostridia</taxon>
        <taxon>Eubacteriales</taxon>
        <taxon>Clostridiaceae</taxon>
        <taxon>Caloramator</taxon>
    </lineage>
</organism>
<evidence type="ECO:0000313" key="14">
    <source>
        <dbReference type="Proteomes" id="UP000007652"/>
    </source>
</evidence>
<comment type="catalytic activity">
    <reaction evidence="8 9 10">
        <text>2-[(2R,5Z)-2-carboxy-4-methylthiazol-5(2H)-ylidene]ethyl phosphate + 4-amino-2-methyl-5-(diphosphooxymethyl)pyrimidine + 2 H(+) = thiamine phosphate + CO2 + diphosphate</text>
        <dbReference type="Rhea" id="RHEA:47844"/>
        <dbReference type="ChEBI" id="CHEBI:15378"/>
        <dbReference type="ChEBI" id="CHEBI:16526"/>
        <dbReference type="ChEBI" id="CHEBI:33019"/>
        <dbReference type="ChEBI" id="CHEBI:37575"/>
        <dbReference type="ChEBI" id="CHEBI:57841"/>
        <dbReference type="ChEBI" id="CHEBI:62899"/>
        <dbReference type="EC" id="2.5.1.3"/>
    </reaction>
</comment>
<reference evidence="13 14" key="1">
    <citation type="journal article" date="2011" name="J. Bacteriol.">
        <title>Draft genome sequence of Caloramator australicus strain RC3T, a thermoanaerobe from the Great Artesian Basin of Australia.</title>
        <authorList>
            <person name="Ogg C.D."/>
            <person name="Patel B.K.C."/>
        </authorList>
    </citation>
    <scope>NUCLEOTIDE SEQUENCE [LARGE SCALE GENOMIC DNA]</scope>
    <source>
        <strain evidence="13 14">RC3</strain>
    </source>
</reference>
<keyword evidence="3 9" id="KW-0479">Metal-binding</keyword>
<evidence type="ECO:0000256" key="1">
    <source>
        <dbReference type="ARBA" id="ARBA00005165"/>
    </source>
</evidence>
<dbReference type="PANTHER" id="PTHR20857">
    <property type="entry name" value="THIAMINE-PHOSPHATE PYROPHOSPHORYLASE"/>
    <property type="match status" value="1"/>
</dbReference>
<dbReference type="GO" id="GO:0009229">
    <property type="term" value="P:thiamine diphosphate biosynthetic process"/>
    <property type="evidence" value="ECO:0007669"/>
    <property type="project" value="UniProtKB-UniRule"/>
</dbReference>
<feature type="domain" description="Thiamine phosphate synthase/TenI" evidence="12">
    <location>
        <begin position="14"/>
        <end position="195"/>
    </location>
</feature>
<dbReference type="GO" id="GO:0009228">
    <property type="term" value="P:thiamine biosynthetic process"/>
    <property type="evidence" value="ECO:0007669"/>
    <property type="project" value="UniProtKB-KW"/>
</dbReference>
<evidence type="ECO:0000256" key="7">
    <source>
        <dbReference type="ARBA" id="ARBA00047851"/>
    </source>
</evidence>
<dbReference type="GO" id="GO:0004789">
    <property type="term" value="F:thiamine-phosphate diphosphorylase activity"/>
    <property type="evidence" value="ECO:0007669"/>
    <property type="project" value="UniProtKB-UniRule"/>
</dbReference>
<dbReference type="UniPathway" id="UPA00060">
    <property type="reaction ID" value="UER00141"/>
</dbReference>
<dbReference type="Proteomes" id="UP000007652">
    <property type="component" value="Unassembled WGS sequence"/>
</dbReference>
<feature type="binding site" evidence="9">
    <location>
        <position position="172"/>
    </location>
    <ligand>
        <name>2-[(2R,5Z)-2-carboxy-4-methylthiazol-5(2H)-ylidene]ethyl phosphate</name>
        <dbReference type="ChEBI" id="CHEBI:62899"/>
    </ligand>
</feature>